<evidence type="ECO:0000313" key="1">
    <source>
        <dbReference type="EMBL" id="KAI0030190.1"/>
    </source>
</evidence>
<reference evidence="1" key="2">
    <citation type="journal article" date="2022" name="New Phytol.">
        <title>Evolutionary transition to the ectomycorrhizal habit in the genomes of a hyperdiverse lineage of mushroom-forming fungi.</title>
        <authorList>
            <person name="Looney B."/>
            <person name="Miyauchi S."/>
            <person name="Morin E."/>
            <person name="Drula E."/>
            <person name="Courty P.E."/>
            <person name="Kohler A."/>
            <person name="Kuo A."/>
            <person name="LaButti K."/>
            <person name="Pangilinan J."/>
            <person name="Lipzen A."/>
            <person name="Riley R."/>
            <person name="Andreopoulos W."/>
            <person name="He G."/>
            <person name="Johnson J."/>
            <person name="Nolan M."/>
            <person name="Tritt A."/>
            <person name="Barry K.W."/>
            <person name="Grigoriev I.V."/>
            <person name="Nagy L.G."/>
            <person name="Hibbett D."/>
            <person name="Henrissat B."/>
            <person name="Matheny P.B."/>
            <person name="Labbe J."/>
            <person name="Martin F.M."/>
        </authorList>
    </citation>
    <scope>NUCLEOTIDE SEQUENCE</scope>
    <source>
        <strain evidence="1">EC-137</strain>
    </source>
</reference>
<accession>A0ACB8QF35</accession>
<gene>
    <name evidence="1" type="ORF">K488DRAFT_25632</name>
</gene>
<keyword evidence="2" id="KW-1185">Reference proteome</keyword>
<sequence>ALALVSTGLFAVYYFDSRSALHRYVLTPALRTAFDPETAHRIAVRALGSGIAPCDMLPDNDVLQTELWGVPLANPLGIAAGFDKDGEAVDGLFDLGFSWVEIGSVTPKPQFGNPKPRVFRLEEDKALVNRYGFPSTGHTAVLARLRAREPAFPPTPPLPASQRAGALLAVNLGKNKDSAADSTDDYVAGIRAFAPHADVLVINVSSPNTPGLRALQARDALRSLLADAVRARDAAAAPHRPRLVLKVAPDLSEQQARDVAEAMRATPGVDGVIVSNTTVQRPAGLTSPTASESGGLSGPPLLPLTLQTLRTLRTHLPANTPILACGGIRTASDALSYARAGAAAVQMYTALAYDGPGAPRRIKDELAEKLREEGRTWKEVVESAVERLAWRPEETDKEDAGKQDVRQLIREAEELR</sequence>
<reference evidence="1" key="1">
    <citation type="submission" date="2021-02" db="EMBL/GenBank/DDBJ databases">
        <authorList>
            <consortium name="DOE Joint Genome Institute"/>
            <person name="Ahrendt S."/>
            <person name="Looney B.P."/>
            <person name="Miyauchi S."/>
            <person name="Morin E."/>
            <person name="Drula E."/>
            <person name="Courty P.E."/>
            <person name="Chicoki N."/>
            <person name="Fauchery L."/>
            <person name="Kohler A."/>
            <person name="Kuo A."/>
            <person name="Labutti K."/>
            <person name="Pangilinan J."/>
            <person name="Lipzen A."/>
            <person name="Riley R."/>
            <person name="Andreopoulos W."/>
            <person name="He G."/>
            <person name="Johnson J."/>
            <person name="Barry K.W."/>
            <person name="Grigoriev I.V."/>
            <person name="Nagy L."/>
            <person name="Hibbett D."/>
            <person name="Henrissat B."/>
            <person name="Matheny P.B."/>
            <person name="Labbe J."/>
            <person name="Martin F."/>
        </authorList>
    </citation>
    <scope>NUCLEOTIDE SEQUENCE</scope>
    <source>
        <strain evidence="1">EC-137</strain>
    </source>
</reference>
<dbReference type="EMBL" id="MU273635">
    <property type="protein sequence ID" value="KAI0030190.1"/>
    <property type="molecule type" value="Genomic_DNA"/>
</dbReference>
<evidence type="ECO:0000313" key="2">
    <source>
        <dbReference type="Proteomes" id="UP000814128"/>
    </source>
</evidence>
<protein>
    <submittedName>
        <fullName evidence="1">Uncharacterized protein</fullName>
    </submittedName>
</protein>
<feature type="non-terminal residue" evidence="1">
    <location>
        <position position="1"/>
    </location>
</feature>
<organism evidence="1 2">
    <name type="scientific">Vararia minispora EC-137</name>
    <dbReference type="NCBI Taxonomy" id="1314806"/>
    <lineage>
        <taxon>Eukaryota</taxon>
        <taxon>Fungi</taxon>
        <taxon>Dikarya</taxon>
        <taxon>Basidiomycota</taxon>
        <taxon>Agaricomycotina</taxon>
        <taxon>Agaricomycetes</taxon>
        <taxon>Russulales</taxon>
        <taxon>Lachnocladiaceae</taxon>
        <taxon>Vararia</taxon>
    </lineage>
</organism>
<comment type="caution">
    <text evidence="1">The sequence shown here is derived from an EMBL/GenBank/DDBJ whole genome shotgun (WGS) entry which is preliminary data.</text>
</comment>
<proteinExistence type="predicted"/>
<name>A0ACB8QF35_9AGAM</name>
<dbReference type="Proteomes" id="UP000814128">
    <property type="component" value="Unassembled WGS sequence"/>
</dbReference>
<feature type="non-terminal residue" evidence="1">
    <location>
        <position position="416"/>
    </location>
</feature>